<dbReference type="InterPro" id="IPR011032">
    <property type="entry name" value="GroES-like_sf"/>
</dbReference>
<dbReference type="OrthoDB" id="10257049at2759"/>
<dbReference type="InterPro" id="IPR013154">
    <property type="entry name" value="ADH-like_N"/>
</dbReference>
<dbReference type="InterPro" id="IPR020843">
    <property type="entry name" value="ER"/>
</dbReference>
<dbReference type="EMBL" id="FJOG01000006">
    <property type="protein sequence ID" value="CZR55004.1"/>
    <property type="molecule type" value="Genomic_DNA"/>
</dbReference>
<dbReference type="PANTHER" id="PTHR45348:SF2">
    <property type="entry name" value="ZINC-TYPE ALCOHOL DEHYDROGENASE-LIKE PROTEIN C2E1P3.01"/>
    <property type="match status" value="1"/>
</dbReference>
<sequence length="346" mass="37416">MSTPPAGQHLASILTSKGSPLSLIHRPTATPGPNELLIEVKALALNPADNAQLHLGILIASYPYILGSDIAGTIVSVHPSVTEYKTGDRVLAGVSAYFENANNDYGAFQKFVLAKKWAVTPLPDGVSFSQGAMLPMAVSTAWNGWFGLEIPRDTKWQPEDKKGMLVWGGASSVGSAALQSAKLMGYVIYTTASSKHHEYLKSLGATHVFDYHDEDVVRKIVEVAKGEGVSLDIGYDAVGQMHSCMGVLKEFKVNGKAKMAEVIPSMEDRDKDGVAVRNMKMPRDSPEAFQEHFHFIFNVWLKDKLESGEYVPSPGLQVVEGGLESLPKHLDTLKAGVSGVKLVLEI</sequence>
<dbReference type="Proteomes" id="UP000184330">
    <property type="component" value="Unassembled WGS sequence"/>
</dbReference>
<evidence type="ECO:0000256" key="2">
    <source>
        <dbReference type="ARBA" id="ARBA00023002"/>
    </source>
</evidence>
<dbReference type="InterPro" id="IPR036291">
    <property type="entry name" value="NAD(P)-bd_dom_sf"/>
</dbReference>
<dbReference type="Pfam" id="PF08240">
    <property type="entry name" value="ADH_N"/>
    <property type="match status" value="1"/>
</dbReference>
<accession>A0A1L7WQF1</accession>
<organism evidence="4 5">
    <name type="scientific">Phialocephala subalpina</name>
    <dbReference type="NCBI Taxonomy" id="576137"/>
    <lineage>
        <taxon>Eukaryota</taxon>
        <taxon>Fungi</taxon>
        <taxon>Dikarya</taxon>
        <taxon>Ascomycota</taxon>
        <taxon>Pezizomycotina</taxon>
        <taxon>Leotiomycetes</taxon>
        <taxon>Helotiales</taxon>
        <taxon>Mollisiaceae</taxon>
        <taxon>Phialocephala</taxon>
        <taxon>Phialocephala fortinii species complex</taxon>
    </lineage>
</organism>
<dbReference type="STRING" id="576137.A0A1L7WQF1"/>
<dbReference type="Gene3D" id="3.90.180.10">
    <property type="entry name" value="Medium-chain alcohol dehydrogenases, catalytic domain"/>
    <property type="match status" value="1"/>
</dbReference>
<dbReference type="InterPro" id="IPR013149">
    <property type="entry name" value="ADH-like_C"/>
</dbReference>
<gene>
    <name evidence="4" type="ORF">PAC_04890</name>
</gene>
<dbReference type="GO" id="GO:0016651">
    <property type="term" value="F:oxidoreductase activity, acting on NAD(P)H"/>
    <property type="evidence" value="ECO:0007669"/>
    <property type="project" value="InterPro"/>
</dbReference>
<proteinExistence type="inferred from homology"/>
<dbReference type="PANTHER" id="PTHR45348">
    <property type="entry name" value="HYPOTHETICAL OXIDOREDUCTASE (EUROFUNG)"/>
    <property type="match status" value="1"/>
</dbReference>
<protein>
    <submittedName>
        <fullName evidence="4">Related to toxD protein</fullName>
    </submittedName>
</protein>
<name>A0A1L7WQF1_9HELO</name>
<dbReference type="Pfam" id="PF00107">
    <property type="entry name" value="ADH_zinc_N"/>
    <property type="match status" value="1"/>
</dbReference>
<dbReference type="Gene3D" id="3.40.50.720">
    <property type="entry name" value="NAD(P)-binding Rossmann-like Domain"/>
    <property type="match status" value="1"/>
</dbReference>
<evidence type="ECO:0000313" key="5">
    <source>
        <dbReference type="Proteomes" id="UP000184330"/>
    </source>
</evidence>
<dbReference type="SUPFAM" id="SSF50129">
    <property type="entry name" value="GroES-like"/>
    <property type="match status" value="1"/>
</dbReference>
<dbReference type="InterPro" id="IPR047122">
    <property type="entry name" value="Trans-enoyl_RdTase-like"/>
</dbReference>
<dbReference type="AlphaFoldDB" id="A0A1L7WQF1"/>
<dbReference type="CDD" id="cd08249">
    <property type="entry name" value="enoyl_reductase_like"/>
    <property type="match status" value="1"/>
</dbReference>
<feature type="domain" description="Enoyl reductase (ER)" evidence="3">
    <location>
        <begin position="18"/>
        <end position="344"/>
    </location>
</feature>
<dbReference type="SMART" id="SM00829">
    <property type="entry name" value="PKS_ER"/>
    <property type="match status" value="1"/>
</dbReference>
<evidence type="ECO:0000313" key="4">
    <source>
        <dbReference type="EMBL" id="CZR55004.1"/>
    </source>
</evidence>
<reference evidence="4 5" key="1">
    <citation type="submission" date="2016-03" db="EMBL/GenBank/DDBJ databases">
        <authorList>
            <person name="Ploux O."/>
        </authorList>
    </citation>
    <scope>NUCLEOTIDE SEQUENCE [LARGE SCALE GENOMIC DNA]</scope>
    <source>
        <strain evidence="4 5">UAMH 11012</strain>
    </source>
</reference>
<keyword evidence="5" id="KW-1185">Reference proteome</keyword>
<evidence type="ECO:0000256" key="1">
    <source>
        <dbReference type="ARBA" id="ARBA00008072"/>
    </source>
</evidence>
<evidence type="ECO:0000259" key="3">
    <source>
        <dbReference type="SMART" id="SM00829"/>
    </source>
</evidence>
<dbReference type="SUPFAM" id="SSF51735">
    <property type="entry name" value="NAD(P)-binding Rossmann-fold domains"/>
    <property type="match status" value="1"/>
</dbReference>
<comment type="similarity">
    <text evidence="1">Belongs to the zinc-containing alcohol dehydrogenase family.</text>
</comment>
<keyword evidence="2" id="KW-0560">Oxidoreductase</keyword>